<dbReference type="AlphaFoldDB" id="A0A2P6NL62"/>
<accession>A0A2P6NL62</accession>
<comment type="cofactor">
    <cofactor evidence="1">
        <name>Zn(2+)</name>
        <dbReference type="ChEBI" id="CHEBI:29105"/>
    </cofactor>
</comment>
<dbReference type="InterPro" id="IPR014436">
    <property type="entry name" value="Extradiol_dOase_DODA"/>
</dbReference>
<reference evidence="8 9" key="1">
    <citation type="journal article" date="2018" name="Genome Biol. Evol.">
        <title>Multiple Roots of Fruiting Body Formation in Amoebozoa.</title>
        <authorList>
            <person name="Hillmann F."/>
            <person name="Forbes G."/>
            <person name="Novohradska S."/>
            <person name="Ferling I."/>
            <person name="Riege K."/>
            <person name="Groth M."/>
            <person name="Westermann M."/>
            <person name="Marz M."/>
            <person name="Spaller T."/>
            <person name="Winckler T."/>
            <person name="Schaap P."/>
            <person name="Glockner G."/>
        </authorList>
    </citation>
    <scope>NUCLEOTIDE SEQUENCE [LARGE SCALE GENOMIC DNA]</scope>
    <source>
        <strain evidence="8 9">Jena</strain>
    </source>
</reference>
<dbReference type="CDD" id="cd07363">
    <property type="entry name" value="45_DOPA_Dioxygenase"/>
    <property type="match status" value="1"/>
</dbReference>
<evidence type="ECO:0000313" key="8">
    <source>
        <dbReference type="EMBL" id="PRP84689.1"/>
    </source>
</evidence>
<dbReference type="InterPro" id="IPR004183">
    <property type="entry name" value="Xdiol_dOase_suB"/>
</dbReference>
<dbReference type="STRING" id="1890364.A0A2P6NL62"/>
<evidence type="ECO:0000256" key="5">
    <source>
        <dbReference type="ARBA" id="ARBA00023002"/>
    </source>
</evidence>
<proteinExistence type="inferred from homology"/>
<organism evidence="8 9">
    <name type="scientific">Planoprotostelium fungivorum</name>
    <dbReference type="NCBI Taxonomy" id="1890364"/>
    <lineage>
        <taxon>Eukaryota</taxon>
        <taxon>Amoebozoa</taxon>
        <taxon>Evosea</taxon>
        <taxon>Variosea</taxon>
        <taxon>Cavosteliida</taxon>
        <taxon>Cavosteliaceae</taxon>
        <taxon>Planoprotostelium</taxon>
    </lineage>
</organism>
<comment type="similarity">
    <text evidence="2">Belongs to the DODA-type extradiol aromatic ring-opening dioxygenase family.</text>
</comment>
<keyword evidence="3" id="KW-0479">Metal-binding</keyword>
<comment type="caution">
    <text evidence="8">The sequence shown here is derived from an EMBL/GenBank/DDBJ whole genome shotgun (WGS) entry which is preliminary data.</text>
</comment>
<evidence type="ECO:0000259" key="7">
    <source>
        <dbReference type="Pfam" id="PF02900"/>
    </source>
</evidence>
<keyword evidence="4" id="KW-0862">Zinc</keyword>
<keyword evidence="9" id="KW-1185">Reference proteome</keyword>
<dbReference type="InParanoid" id="A0A2P6NL62"/>
<protein>
    <recommendedName>
        <fullName evidence="7">Extradiol ring-cleavage dioxygenase class III enzyme subunit B domain-containing protein</fullName>
    </recommendedName>
</protein>
<feature type="chain" id="PRO_5015146559" description="Extradiol ring-cleavage dioxygenase class III enzyme subunit B domain-containing protein" evidence="6">
    <location>
        <begin position="32"/>
        <end position="541"/>
    </location>
</feature>
<evidence type="ECO:0000256" key="3">
    <source>
        <dbReference type="ARBA" id="ARBA00022723"/>
    </source>
</evidence>
<dbReference type="PANTHER" id="PTHR30096">
    <property type="entry name" value="4,5-DOPA DIOXYGENASE EXTRADIOL-LIKE PROTEIN"/>
    <property type="match status" value="1"/>
</dbReference>
<evidence type="ECO:0000256" key="6">
    <source>
        <dbReference type="SAM" id="SignalP"/>
    </source>
</evidence>
<dbReference type="GO" id="GO:0008198">
    <property type="term" value="F:ferrous iron binding"/>
    <property type="evidence" value="ECO:0007669"/>
    <property type="project" value="InterPro"/>
</dbReference>
<evidence type="ECO:0000256" key="2">
    <source>
        <dbReference type="ARBA" id="ARBA00007581"/>
    </source>
</evidence>
<evidence type="ECO:0000313" key="9">
    <source>
        <dbReference type="Proteomes" id="UP000241769"/>
    </source>
</evidence>
<name>A0A2P6NL62_9EUKA</name>
<gene>
    <name evidence="8" type="ORF">PROFUN_07939</name>
</gene>
<dbReference type="OrthoDB" id="7396853at2759"/>
<dbReference type="GO" id="GO:0016702">
    <property type="term" value="F:oxidoreductase activity, acting on single donors with incorporation of molecular oxygen, incorporation of two atoms of oxygen"/>
    <property type="evidence" value="ECO:0007669"/>
    <property type="project" value="UniProtKB-ARBA"/>
</dbReference>
<dbReference type="PANTHER" id="PTHR30096:SF0">
    <property type="entry name" value="4,5-DOPA DIOXYGENASE EXTRADIOL-LIKE PROTEIN"/>
    <property type="match status" value="1"/>
</dbReference>
<feature type="signal peptide" evidence="6">
    <location>
        <begin position="1"/>
        <end position="31"/>
    </location>
</feature>
<dbReference type="Gene3D" id="3.40.830.10">
    <property type="entry name" value="LigB-like"/>
    <property type="match status" value="1"/>
</dbReference>
<sequence>MYGHQLSILVRLTLTKKTVVIALLIVSLTLATPHCEGSTDDISPDKMTVTQTNRAPALFVQHGGGPMPILGDPSHEPLVQYMKGRGAQILRENTPKAIIVVTAHWETDHPTISSSASHSLFFDYYGFPREAYSLKYPAPGSPQVAQRLRDLLKSNGFQVTMDEERGWDHGVFIPMIMLRPEADIPIIQISILNNQDAAEHFRYGQVLSNMRDEGVAIVGSGFTFHNMRALRSGLIGSSSKSAVNAAFEDRISDAFLTASLEERKKKLLTWETWTGARDAQLKGLAEHFMPALVIAGAGGDAVAEINKFDAKRHALAADVSSLTIRQVHGSTKVVTTAWICSTANEEELDTWLTVSDQDFIGAVKAKGPTQLSDESLPNSSEFKNKLTTYYDRKDPRSDDIKCMVLDRYYPRNKGLDEFGLRCGDVNNERNGLLLGEDIEMAFDNKQLCFLYDPMNKTFIVKVLDLSLLHQLVGPSQTRKFMDMDNLPLCLPGGRYPFRCLLNWHAECSYTEALRMNWIKRSDFDNLIVHYDTSDGTRPDFL</sequence>
<dbReference type="GO" id="GO:0008270">
    <property type="term" value="F:zinc ion binding"/>
    <property type="evidence" value="ECO:0007669"/>
    <property type="project" value="InterPro"/>
</dbReference>
<keyword evidence="6" id="KW-0732">Signal</keyword>
<feature type="domain" description="Extradiol ring-cleavage dioxygenase class III enzyme subunit B" evidence="7">
    <location>
        <begin position="88"/>
        <end position="307"/>
    </location>
</feature>
<evidence type="ECO:0000256" key="4">
    <source>
        <dbReference type="ARBA" id="ARBA00022833"/>
    </source>
</evidence>
<keyword evidence="5" id="KW-0560">Oxidoreductase</keyword>
<evidence type="ECO:0000256" key="1">
    <source>
        <dbReference type="ARBA" id="ARBA00001947"/>
    </source>
</evidence>
<dbReference type="EMBL" id="MDYQ01000058">
    <property type="protein sequence ID" value="PRP84689.1"/>
    <property type="molecule type" value="Genomic_DNA"/>
</dbReference>
<dbReference type="Pfam" id="PF02900">
    <property type="entry name" value="LigB"/>
    <property type="match status" value="1"/>
</dbReference>
<dbReference type="SUPFAM" id="SSF53213">
    <property type="entry name" value="LigB-like"/>
    <property type="match status" value="1"/>
</dbReference>
<dbReference type="Proteomes" id="UP000241769">
    <property type="component" value="Unassembled WGS sequence"/>
</dbReference>